<evidence type="ECO:0000313" key="1">
    <source>
        <dbReference type="EnsemblMetazoa" id="Aqu2.1.22174_001"/>
    </source>
</evidence>
<name>A0A1X7U3Q8_AMPQE</name>
<dbReference type="InParanoid" id="A0A1X7U3Q8"/>
<dbReference type="EnsemblMetazoa" id="Aqu2.1.22174_001">
    <property type="protein sequence ID" value="Aqu2.1.22174_001"/>
    <property type="gene ID" value="Aqu2.1.22174"/>
</dbReference>
<protein>
    <submittedName>
        <fullName evidence="1">Uncharacterized protein</fullName>
    </submittedName>
</protein>
<sequence>MADIKTDLLSASLPNTRGQLWRLCNHSNLNFDKLAGGFVGRGGHGMSEPKELDLFSNLLTTHKGIRSLEERIKTVNEKISICSSERLKYWVQSNDSNIDSERKSVALSIVCDLNQEVRDLKSNRAALMKKLESAKCTLQSLYKGFVFRVLSDVSNMKMSFCLVDIFNPVYREVCLGAPISVFPPTISLDVLPEILKPSSQIKHKKDRNIAGEYVNISCGRYMYVFDKPLCASSATLGHFIDANDSQDDLTLALTTMVIQVHFVPAKEVYPKSVIDVAAEDIDQALLTVDPNNFAKSMKQCRTTVKQTFDNIRSQPLRTVEVNNNHHLADWLEVLVSDDTTVLCEQQPCRINVTYHENSKPDFCLLRHNSQCGVVVQGIEEVQQQIEASENQHQVEVSEGDTLYGIAGESKQEVFANAQLMGNMMAVAGKVAESAMKSGQHFKHIVIFGVACKYDSNVASLCKMILNFKDSSSNIMKYVDEHGQPQQTPTPTPTSPTFIWQTPTPTPAPTPTFIGTPRNLLRSVDVRA</sequence>
<reference evidence="1" key="1">
    <citation type="submission" date="2017-05" db="UniProtKB">
        <authorList>
            <consortium name="EnsemblMetazoa"/>
        </authorList>
    </citation>
    <scope>IDENTIFICATION</scope>
</reference>
<accession>A0A1X7U3Q8</accession>
<dbReference type="AlphaFoldDB" id="A0A1X7U3Q8"/>
<proteinExistence type="predicted"/>
<organism evidence="1">
    <name type="scientific">Amphimedon queenslandica</name>
    <name type="common">Sponge</name>
    <dbReference type="NCBI Taxonomy" id="400682"/>
    <lineage>
        <taxon>Eukaryota</taxon>
        <taxon>Metazoa</taxon>
        <taxon>Porifera</taxon>
        <taxon>Demospongiae</taxon>
        <taxon>Heteroscleromorpha</taxon>
        <taxon>Haplosclerida</taxon>
        <taxon>Niphatidae</taxon>
        <taxon>Amphimedon</taxon>
    </lineage>
</organism>